<reference evidence="3 4" key="1">
    <citation type="journal article" date="2014" name="Genome Announc.">
        <title>Draft Genome Sequence of Amycolatopsis lurida NRRL 2430, Producer of the Glycopeptide Family Antibiotic Ristocetin.</title>
        <authorList>
            <person name="Kwun M.J."/>
            <person name="Hong H.J."/>
        </authorList>
    </citation>
    <scope>NUCLEOTIDE SEQUENCE [LARGE SCALE GENOMIC DNA]</scope>
    <source>
        <strain evidence="3 4">NRRL 2430</strain>
    </source>
</reference>
<dbReference type="InterPro" id="IPR025419">
    <property type="entry name" value="DUF4142"/>
</dbReference>
<dbReference type="Proteomes" id="UP000256220">
    <property type="component" value="Unassembled WGS sequence"/>
</dbReference>
<gene>
    <name evidence="3" type="ORF">BB31_40285</name>
</gene>
<accession>A0A2P2FG12</accession>
<dbReference type="Pfam" id="PF13628">
    <property type="entry name" value="DUF4142"/>
    <property type="match status" value="1"/>
</dbReference>
<evidence type="ECO:0000259" key="2">
    <source>
        <dbReference type="Pfam" id="PF13628"/>
    </source>
</evidence>
<keyword evidence="1" id="KW-1133">Transmembrane helix</keyword>
<name>A0A2P2FG12_AMYLU</name>
<feature type="transmembrane region" description="Helical" evidence="1">
    <location>
        <begin position="251"/>
        <end position="269"/>
    </location>
</feature>
<keyword evidence="4" id="KW-1185">Reference proteome</keyword>
<evidence type="ECO:0000313" key="4">
    <source>
        <dbReference type="Proteomes" id="UP000256220"/>
    </source>
</evidence>
<feature type="domain" description="DUF4142" evidence="2">
    <location>
        <begin position="89"/>
        <end position="219"/>
    </location>
</feature>
<comment type="caution">
    <text evidence="3">The sequence shown here is derived from an EMBL/GenBank/DDBJ whole genome shotgun (WGS) entry which is preliminary data.</text>
</comment>
<protein>
    <recommendedName>
        <fullName evidence="2">DUF4142 domain-containing protein</fullName>
    </recommendedName>
</protein>
<evidence type="ECO:0000256" key="1">
    <source>
        <dbReference type="SAM" id="Phobius"/>
    </source>
</evidence>
<keyword evidence="1" id="KW-0812">Transmembrane</keyword>
<proteinExistence type="predicted"/>
<dbReference type="EMBL" id="JFBM01000059">
    <property type="protein sequence ID" value="KFU75655.1"/>
    <property type="molecule type" value="Genomic_DNA"/>
</dbReference>
<dbReference type="AlphaFoldDB" id="A0A2P2FG12"/>
<organism evidence="3 4">
    <name type="scientific">Amycolatopsis lurida NRRL 2430</name>
    <dbReference type="NCBI Taxonomy" id="1460371"/>
    <lineage>
        <taxon>Bacteria</taxon>
        <taxon>Bacillati</taxon>
        <taxon>Actinomycetota</taxon>
        <taxon>Actinomycetes</taxon>
        <taxon>Pseudonocardiales</taxon>
        <taxon>Pseudonocardiaceae</taxon>
        <taxon>Amycolatopsis</taxon>
    </lineage>
</organism>
<keyword evidence="1" id="KW-0472">Membrane</keyword>
<evidence type="ECO:0000313" key="3">
    <source>
        <dbReference type="EMBL" id="KFU75655.1"/>
    </source>
</evidence>
<sequence length="287" mass="30505">MRTGCSSGTYVQTGCQQKQALFALGTDKSTPRAADRWFRIVRLLTVVALMAALTSCGISTTSGYNTEVPGKDEQKRTNMDAPFGPLYPADVAVLVAVAQAGFWEAPTSDLVAKESKNPGVKAVGEQLAREHHALNTYNEQAAARLNVQLPGAATPQQESWRRQIEAASGDERDRLYVTLTRAAHGSVFMKVATVRATTQNDVVRSLAQVATDYVARHMALLESTGLADSDSVAVHAGTDAPYQPTPTIAELVMGIGLALAVAFGTLVAVRLASRRASVTTEDGVSTE</sequence>